<dbReference type="EMBL" id="BSXW01000568">
    <property type="protein sequence ID" value="GMF25739.1"/>
    <property type="molecule type" value="Genomic_DNA"/>
</dbReference>
<evidence type="ECO:0000313" key="2">
    <source>
        <dbReference type="Proteomes" id="UP001165083"/>
    </source>
</evidence>
<protein>
    <submittedName>
        <fullName evidence="1">Unnamed protein product</fullName>
    </submittedName>
</protein>
<accession>A0A9W6U5W3</accession>
<proteinExistence type="predicted"/>
<evidence type="ECO:0000313" key="1">
    <source>
        <dbReference type="EMBL" id="GMF25739.1"/>
    </source>
</evidence>
<keyword evidence="2" id="KW-1185">Reference proteome</keyword>
<organism evidence="1 2">
    <name type="scientific">Phytophthora lilii</name>
    <dbReference type="NCBI Taxonomy" id="2077276"/>
    <lineage>
        <taxon>Eukaryota</taxon>
        <taxon>Sar</taxon>
        <taxon>Stramenopiles</taxon>
        <taxon>Oomycota</taxon>
        <taxon>Peronosporomycetes</taxon>
        <taxon>Peronosporales</taxon>
        <taxon>Peronosporaceae</taxon>
        <taxon>Phytophthora</taxon>
    </lineage>
</organism>
<dbReference type="Proteomes" id="UP001165083">
    <property type="component" value="Unassembled WGS sequence"/>
</dbReference>
<dbReference type="AlphaFoldDB" id="A0A9W6U5W3"/>
<dbReference type="OrthoDB" id="129866at2759"/>
<reference evidence="1" key="1">
    <citation type="submission" date="2023-04" db="EMBL/GenBank/DDBJ databases">
        <title>Phytophthora lilii NBRC 32176.</title>
        <authorList>
            <person name="Ichikawa N."/>
            <person name="Sato H."/>
            <person name="Tonouchi N."/>
        </authorList>
    </citation>
    <scope>NUCLEOTIDE SEQUENCE</scope>
    <source>
        <strain evidence="1">NBRC 32176</strain>
    </source>
</reference>
<comment type="caution">
    <text evidence="1">The sequence shown here is derived from an EMBL/GenBank/DDBJ whole genome shotgun (WGS) entry which is preliminary data.</text>
</comment>
<sequence length="198" mass="22832">MKFPPQANANFAHDFDRRVFKLKLLEADVDQHAASGLRTGESRLLQKRRQAIAAERADLMAIDLDRFERIYASTIVTQVELNRYQGDRDFAWKVVQFQRKLASLQGEAKFLSPKERDELQSRLDEEREHLVSQNPLMFHKVMSNQAGHRPNQEHYKPRKIVARATPWQTSEPSVSSRVVVGAALEIPQPKTTPWFVKG</sequence>
<gene>
    <name evidence="1" type="ORF">Plil01_001065100</name>
</gene>
<name>A0A9W6U5W3_9STRA</name>